<accession>A0A3B0X1F4</accession>
<reference evidence="2" key="1">
    <citation type="submission" date="2018-06" db="EMBL/GenBank/DDBJ databases">
        <authorList>
            <person name="Zhirakovskaya E."/>
        </authorList>
    </citation>
    <scope>NUCLEOTIDE SEQUENCE</scope>
</reference>
<feature type="domain" description="DUF4266" evidence="1">
    <location>
        <begin position="19"/>
        <end position="68"/>
    </location>
</feature>
<protein>
    <submittedName>
        <fullName evidence="2">Phosphonate ABC transporter phosphate-binding periplasmic component (TC 3.A.1.9.1)</fullName>
    </submittedName>
</protein>
<evidence type="ECO:0000313" key="2">
    <source>
        <dbReference type="EMBL" id="VAW56707.1"/>
    </source>
</evidence>
<proteinExistence type="predicted"/>
<dbReference type="PROSITE" id="PS51257">
    <property type="entry name" value="PROKAR_LIPOPROTEIN"/>
    <property type="match status" value="1"/>
</dbReference>
<dbReference type="Pfam" id="PF14086">
    <property type="entry name" value="DUF4266"/>
    <property type="match status" value="1"/>
</dbReference>
<gene>
    <name evidence="2" type="ORF">MNBD_GAMMA07-892</name>
</gene>
<sequence length="68" mass="7206">MKLLILTITALLISGCSTVQPWEKDTLAKQEMTWDPQPLESAYLGHVYFSKEASSGSLSAAGGGCGCN</sequence>
<evidence type="ECO:0000259" key="1">
    <source>
        <dbReference type="Pfam" id="PF14086"/>
    </source>
</evidence>
<dbReference type="EMBL" id="UOFF01000270">
    <property type="protein sequence ID" value="VAW56707.1"/>
    <property type="molecule type" value="Genomic_DNA"/>
</dbReference>
<dbReference type="AlphaFoldDB" id="A0A3B0X1F4"/>
<name>A0A3B0X1F4_9ZZZZ</name>
<dbReference type="InterPro" id="IPR025362">
    <property type="entry name" value="DUF4266"/>
</dbReference>
<organism evidence="2">
    <name type="scientific">hydrothermal vent metagenome</name>
    <dbReference type="NCBI Taxonomy" id="652676"/>
    <lineage>
        <taxon>unclassified sequences</taxon>
        <taxon>metagenomes</taxon>
        <taxon>ecological metagenomes</taxon>
    </lineage>
</organism>